<feature type="compositionally biased region" description="Basic residues" evidence="4">
    <location>
        <begin position="1"/>
        <end position="16"/>
    </location>
</feature>
<evidence type="ECO:0000313" key="6">
    <source>
        <dbReference type="Proteomes" id="UP000005239"/>
    </source>
</evidence>
<accession>A0A454XR07</accession>
<name>A0A454XR07_PRIPA</name>
<dbReference type="PANTHER" id="PTHR11165">
    <property type="entry name" value="SKP1"/>
    <property type="match status" value="1"/>
</dbReference>
<evidence type="ECO:0000313" key="5">
    <source>
        <dbReference type="EnsemblMetazoa" id="PPA34611.1"/>
    </source>
</evidence>
<gene>
    <name evidence="5" type="primary">WBGene00272980</name>
</gene>
<feature type="region of interest" description="Disordered" evidence="4">
    <location>
        <begin position="1"/>
        <end position="21"/>
    </location>
</feature>
<organism evidence="5 6">
    <name type="scientific">Pristionchus pacificus</name>
    <name type="common">Parasitic nematode worm</name>
    <dbReference type="NCBI Taxonomy" id="54126"/>
    <lineage>
        <taxon>Eukaryota</taxon>
        <taxon>Metazoa</taxon>
        <taxon>Ecdysozoa</taxon>
        <taxon>Nematoda</taxon>
        <taxon>Chromadorea</taxon>
        <taxon>Rhabditida</taxon>
        <taxon>Rhabditina</taxon>
        <taxon>Diplogasteromorpha</taxon>
        <taxon>Diplogasteroidea</taxon>
        <taxon>Neodiplogasteridae</taxon>
        <taxon>Pristionchus</taxon>
    </lineage>
</organism>
<dbReference type="GO" id="GO:0005634">
    <property type="term" value="C:nucleus"/>
    <property type="evidence" value="ECO:0000318"/>
    <property type="project" value="GO_Central"/>
</dbReference>
<accession>A0A8R1UMN0</accession>
<dbReference type="SUPFAM" id="SSF81382">
    <property type="entry name" value="Skp1 dimerisation domain-like"/>
    <property type="match status" value="1"/>
</dbReference>
<evidence type="ECO:0000256" key="2">
    <source>
        <dbReference type="ARBA" id="ARBA00022786"/>
    </source>
</evidence>
<reference evidence="6" key="1">
    <citation type="journal article" date="2008" name="Nat. Genet.">
        <title>The Pristionchus pacificus genome provides a unique perspective on nematode lifestyle and parasitism.</title>
        <authorList>
            <person name="Dieterich C."/>
            <person name="Clifton S.W."/>
            <person name="Schuster L.N."/>
            <person name="Chinwalla A."/>
            <person name="Delehaunty K."/>
            <person name="Dinkelacker I."/>
            <person name="Fulton L."/>
            <person name="Fulton R."/>
            <person name="Godfrey J."/>
            <person name="Minx P."/>
            <person name="Mitreva M."/>
            <person name="Roeseler W."/>
            <person name="Tian H."/>
            <person name="Witte H."/>
            <person name="Yang S.P."/>
            <person name="Wilson R.K."/>
            <person name="Sommer R.J."/>
        </authorList>
    </citation>
    <scope>NUCLEOTIDE SEQUENCE [LARGE SCALE GENOMIC DNA]</scope>
    <source>
        <strain evidence="6">PS312</strain>
    </source>
</reference>
<evidence type="ECO:0000256" key="4">
    <source>
        <dbReference type="SAM" id="MobiDB-lite"/>
    </source>
</evidence>
<dbReference type="PIRSF" id="PIRSF028729">
    <property type="entry name" value="E3_ubiquit_lig_SCF_Skp"/>
    <property type="match status" value="1"/>
</dbReference>
<dbReference type="EnsemblMetazoa" id="PPA34611.1">
    <property type="protein sequence ID" value="PPA34611.1"/>
    <property type="gene ID" value="WBGene00272980"/>
</dbReference>
<dbReference type="InterPro" id="IPR036296">
    <property type="entry name" value="SKP1-like_dim_sf"/>
</dbReference>
<dbReference type="InterPro" id="IPR001232">
    <property type="entry name" value="SKP1-like"/>
</dbReference>
<dbReference type="InterPro" id="IPR016897">
    <property type="entry name" value="SKP1"/>
</dbReference>
<dbReference type="InterPro" id="IPR016073">
    <property type="entry name" value="Skp1_comp_POZ"/>
</dbReference>
<protein>
    <recommendedName>
        <fullName evidence="3">Skp1-related protein</fullName>
    </recommendedName>
</protein>
<dbReference type="AlphaFoldDB" id="A0A454XR07"/>
<evidence type="ECO:0000256" key="3">
    <source>
        <dbReference type="PIRNR" id="PIRNR028729"/>
    </source>
</evidence>
<dbReference type="SUPFAM" id="SSF54695">
    <property type="entry name" value="POZ domain"/>
    <property type="match status" value="1"/>
</dbReference>
<keyword evidence="2 3" id="KW-0833">Ubl conjugation pathway</keyword>
<dbReference type="GO" id="GO:0097602">
    <property type="term" value="F:cullin family protein binding"/>
    <property type="evidence" value="ECO:0000318"/>
    <property type="project" value="GO_Central"/>
</dbReference>
<dbReference type="Gene3D" id="3.30.710.10">
    <property type="entry name" value="Potassium Channel Kv1.1, Chain A"/>
    <property type="match status" value="1"/>
</dbReference>
<comment type="function">
    <text evidence="3">Probable essential component of SCF (SKP1-CUL1-F-box protein) E3 ubiquitin-protein ligase complexes, which mediate the ubiquitination and subsequent proteasomal degradation of target proteins. Regulates cell proliferation during embryonic and larval development.</text>
</comment>
<dbReference type="OMA" id="CTHYIGA"/>
<dbReference type="GO" id="GO:0031146">
    <property type="term" value="P:SCF-dependent proteasomal ubiquitin-dependent protein catabolic process"/>
    <property type="evidence" value="ECO:0000318"/>
    <property type="project" value="GO_Central"/>
</dbReference>
<dbReference type="GO" id="GO:0016567">
    <property type="term" value="P:protein ubiquitination"/>
    <property type="evidence" value="ECO:0007669"/>
    <property type="project" value="UniProtKB-UniPathway"/>
</dbReference>
<dbReference type="GO" id="GO:0005737">
    <property type="term" value="C:cytoplasm"/>
    <property type="evidence" value="ECO:0000318"/>
    <property type="project" value="GO_Central"/>
</dbReference>
<sequence length="192" mass="21803">MTHPKSRTSKHRRRRPAQPIASAPSLVILVAPDGKEFSVDERAARMATAVDRSLDCTPTPADGAPRKIPVENVDAKSLELVIEYCTHYIGAIPYRETPVVRGEKIPEWDQEFLDRIATNDGDNVLFALYNAAFHMDAKRLLRSGSHYISNIISSCKTTENMRKRFNIKNDFTEAEEAEMRAENTMRRALREE</sequence>
<dbReference type="Proteomes" id="UP000005239">
    <property type="component" value="Unassembled WGS sequence"/>
</dbReference>
<dbReference type="Pfam" id="PF03931">
    <property type="entry name" value="Skp1_POZ"/>
    <property type="match status" value="1"/>
</dbReference>
<dbReference type="InterPro" id="IPR011333">
    <property type="entry name" value="SKP1/BTB/POZ_sf"/>
</dbReference>
<dbReference type="InterPro" id="IPR016072">
    <property type="entry name" value="Skp1_comp_dimer"/>
</dbReference>
<evidence type="ECO:0000256" key="1">
    <source>
        <dbReference type="ARBA" id="ARBA00009993"/>
    </source>
</evidence>
<reference evidence="5" key="2">
    <citation type="submission" date="2022-06" db="UniProtKB">
        <authorList>
            <consortium name="EnsemblMetazoa"/>
        </authorList>
    </citation>
    <scope>IDENTIFICATION</scope>
    <source>
        <strain evidence="5">PS312</strain>
    </source>
</reference>
<keyword evidence="6" id="KW-1185">Reference proteome</keyword>
<comment type="similarity">
    <text evidence="1 3">Belongs to the SKP1 family.</text>
</comment>
<proteinExistence type="inferred from homology"/>
<dbReference type="Pfam" id="PF01466">
    <property type="entry name" value="Skp1"/>
    <property type="match status" value="1"/>
</dbReference>
<dbReference type="SMART" id="SM00512">
    <property type="entry name" value="Skp1"/>
    <property type="match status" value="1"/>
</dbReference>
<comment type="pathway">
    <text evidence="3">Protein modification; protein ubiquitination.</text>
</comment>